<feature type="chain" id="PRO_5045948174" evidence="2">
    <location>
        <begin position="21"/>
        <end position="333"/>
    </location>
</feature>
<evidence type="ECO:0000313" key="4">
    <source>
        <dbReference type="Proteomes" id="UP001365128"/>
    </source>
</evidence>
<evidence type="ECO:0000313" key="3">
    <source>
        <dbReference type="EMBL" id="KAK7538934.1"/>
    </source>
</evidence>
<feature type="compositionally biased region" description="Basic and acidic residues" evidence="1">
    <location>
        <begin position="28"/>
        <end position="52"/>
    </location>
</feature>
<protein>
    <submittedName>
        <fullName evidence="3">Uncharacterized protein</fullName>
    </submittedName>
</protein>
<feature type="compositionally biased region" description="Basic and acidic residues" evidence="1">
    <location>
        <begin position="148"/>
        <end position="159"/>
    </location>
</feature>
<name>A0ABR1LUW4_9PEZI</name>
<evidence type="ECO:0000256" key="2">
    <source>
        <dbReference type="SAM" id="SignalP"/>
    </source>
</evidence>
<proteinExistence type="predicted"/>
<feature type="region of interest" description="Disordered" evidence="1">
    <location>
        <begin position="145"/>
        <end position="201"/>
    </location>
</feature>
<reference evidence="3 4" key="1">
    <citation type="submission" date="2024-04" db="EMBL/GenBank/DDBJ databases">
        <title>Phyllosticta paracitricarpa is synonymous to the EU quarantine fungus P. citricarpa based on phylogenomic analyses.</title>
        <authorList>
            <consortium name="Lawrence Berkeley National Laboratory"/>
            <person name="Van Ingen-Buijs V.A."/>
            <person name="Van Westerhoven A.C."/>
            <person name="Haridas S."/>
            <person name="Skiadas P."/>
            <person name="Martin F."/>
            <person name="Groenewald J.Z."/>
            <person name="Crous P.W."/>
            <person name="Seidl M.F."/>
        </authorList>
    </citation>
    <scope>NUCLEOTIDE SEQUENCE [LARGE SCALE GENOMIC DNA]</scope>
    <source>
        <strain evidence="3 4">CBS 122670</strain>
    </source>
</reference>
<feature type="compositionally biased region" description="Polar residues" evidence="1">
    <location>
        <begin position="169"/>
        <end position="191"/>
    </location>
</feature>
<feature type="compositionally biased region" description="Basic and acidic residues" evidence="1">
    <location>
        <begin position="69"/>
        <end position="96"/>
    </location>
</feature>
<keyword evidence="2" id="KW-0732">Signal</keyword>
<gene>
    <name evidence="3" type="ORF">IWX46DRAFT_583233</name>
</gene>
<accession>A0ABR1LUW4</accession>
<feature type="compositionally biased region" description="Basic and acidic residues" evidence="1">
    <location>
        <begin position="296"/>
        <end position="311"/>
    </location>
</feature>
<feature type="region of interest" description="Disordered" evidence="1">
    <location>
        <begin position="27"/>
        <end position="103"/>
    </location>
</feature>
<dbReference type="EMBL" id="JBBPDW010000030">
    <property type="protein sequence ID" value="KAK7538934.1"/>
    <property type="molecule type" value="Genomic_DNA"/>
</dbReference>
<sequence length="333" mass="37400">MSVCLSVSLSVCLSICLCLSSHIPQSHTHMENRGRDQAGRQRERIKDKEKKLNRTTHPPTWRPSQQCQGREREREAGGTREPDRQTNDHDVTDGEKRHKNKTMHTCMREENSHCVKADTWEWWWYRIHLTKWGSTAAMAAGWLADNPKSQDMEDRKEVNDSDDEGWQKSVGSGQNVQASKQERVITSNMSADQGDPSQRDFWRGYRRGVRERGAGGRETAMKKENCWRLGDAAGLDKGGRSHGVEERRLRTYSGVEKRRVPFSANRIDRIGQGSRSNRSSGQVEAGALRGLLHGFGRREVGRGGGIERESKQNQAEVRSTGGDGASSGPSGTC</sequence>
<dbReference type="Proteomes" id="UP001365128">
    <property type="component" value="Unassembled WGS sequence"/>
</dbReference>
<organism evidence="3 4">
    <name type="scientific">Phyllosticta citricarpa</name>
    <dbReference type="NCBI Taxonomy" id="55181"/>
    <lineage>
        <taxon>Eukaryota</taxon>
        <taxon>Fungi</taxon>
        <taxon>Dikarya</taxon>
        <taxon>Ascomycota</taxon>
        <taxon>Pezizomycotina</taxon>
        <taxon>Dothideomycetes</taxon>
        <taxon>Dothideomycetes incertae sedis</taxon>
        <taxon>Botryosphaeriales</taxon>
        <taxon>Phyllostictaceae</taxon>
        <taxon>Phyllosticta</taxon>
    </lineage>
</organism>
<comment type="caution">
    <text evidence="3">The sequence shown here is derived from an EMBL/GenBank/DDBJ whole genome shotgun (WGS) entry which is preliminary data.</text>
</comment>
<feature type="region of interest" description="Disordered" evidence="1">
    <location>
        <begin position="269"/>
        <end position="333"/>
    </location>
</feature>
<feature type="compositionally biased region" description="Low complexity" evidence="1">
    <location>
        <begin position="271"/>
        <end position="282"/>
    </location>
</feature>
<feature type="compositionally biased region" description="Polar residues" evidence="1">
    <location>
        <begin position="55"/>
        <end position="68"/>
    </location>
</feature>
<feature type="signal peptide" evidence="2">
    <location>
        <begin position="1"/>
        <end position="20"/>
    </location>
</feature>
<evidence type="ECO:0000256" key="1">
    <source>
        <dbReference type="SAM" id="MobiDB-lite"/>
    </source>
</evidence>
<keyword evidence="4" id="KW-1185">Reference proteome</keyword>